<proteinExistence type="predicted"/>
<dbReference type="Proteomes" id="UP000281594">
    <property type="component" value="Unassembled WGS sequence"/>
</dbReference>
<reference evidence="1 2" key="1">
    <citation type="journal article" date="2018" name="J. Biol. Chem.">
        <title>Discovery of the actinoplanic acid pathway in Streptomyces rapamycinicus reveals a genetically conserved synergism with rapamycin.</title>
        <authorList>
            <person name="Mrak P."/>
            <person name="Krastel P."/>
            <person name="Pivk Lukancic P."/>
            <person name="Tao J."/>
            <person name="Pistorius D."/>
            <person name="Moore C.M."/>
        </authorList>
    </citation>
    <scope>NUCLEOTIDE SEQUENCE [LARGE SCALE GENOMIC DNA]</scope>
    <source>
        <strain evidence="1 2">NRRL 5491</strain>
    </source>
</reference>
<name>A0A3L8RIK0_STRRN</name>
<gene>
    <name evidence="1" type="ORF">D3C57_112580</name>
</gene>
<comment type="caution">
    <text evidence="1">The sequence shown here is derived from an EMBL/GenBank/DDBJ whole genome shotgun (WGS) entry which is preliminary data.</text>
</comment>
<accession>A0A3L8RIK0</accession>
<protein>
    <submittedName>
        <fullName evidence="1">Uncharacterized protein</fullName>
    </submittedName>
</protein>
<organism evidence="1 2">
    <name type="scientific">Streptomyces rapamycinicus (strain ATCC 29253 / DSM 41530 / NRRL 5491 / AYB-994)</name>
    <name type="common">Streptomyces hygroscopicus (strain ATCC 29253)</name>
    <dbReference type="NCBI Taxonomy" id="1343740"/>
    <lineage>
        <taxon>Bacteria</taxon>
        <taxon>Bacillati</taxon>
        <taxon>Actinomycetota</taxon>
        <taxon>Actinomycetes</taxon>
        <taxon>Kitasatosporales</taxon>
        <taxon>Streptomycetaceae</taxon>
        <taxon>Streptomyces</taxon>
        <taxon>Streptomyces violaceusniger group</taxon>
    </lineage>
</organism>
<evidence type="ECO:0000313" key="2">
    <source>
        <dbReference type="Proteomes" id="UP000281594"/>
    </source>
</evidence>
<sequence>MAEPLRVPVSEHISIARLHGEACFRCGAVARTLYAAGHITLPGRARVWPVVVCEDHRDQGEPNVS</sequence>
<dbReference type="AlphaFoldDB" id="A0A3L8RIK0"/>
<evidence type="ECO:0000313" key="1">
    <source>
        <dbReference type="EMBL" id="RLV79219.1"/>
    </source>
</evidence>
<dbReference type="EMBL" id="QYCY01000001">
    <property type="protein sequence ID" value="RLV79219.1"/>
    <property type="molecule type" value="Genomic_DNA"/>
</dbReference>